<dbReference type="Proteomes" id="UP000828390">
    <property type="component" value="Unassembled WGS sequence"/>
</dbReference>
<reference evidence="2" key="2">
    <citation type="submission" date="2020-11" db="EMBL/GenBank/DDBJ databases">
        <authorList>
            <person name="McCartney M.A."/>
            <person name="Auch B."/>
            <person name="Kono T."/>
            <person name="Mallez S."/>
            <person name="Becker A."/>
            <person name="Gohl D.M."/>
            <person name="Silverstein K.A.T."/>
            <person name="Koren S."/>
            <person name="Bechman K.B."/>
            <person name="Herman A."/>
            <person name="Abrahante J.E."/>
            <person name="Garbe J."/>
        </authorList>
    </citation>
    <scope>NUCLEOTIDE SEQUENCE</scope>
    <source>
        <strain evidence="2">Duluth1</strain>
        <tissue evidence="2">Whole animal</tissue>
    </source>
</reference>
<feature type="region of interest" description="Disordered" evidence="1">
    <location>
        <begin position="1"/>
        <end position="49"/>
    </location>
</feature>
<dbReference type="AlphaFoldDB" id="A0A9D4IX60"/>
<comment type="caution">
    <text evidence="2">The sequence shown here is derived from an EMBL/GenBank/DDBJ whole genome shotgun (WGS) entry which is preliminary data.</text>
</comment>
<accession>A0A9D4IX60</accession>
<proteinExistence type="predicted"/>
<evidence type="ECO:0000256" key="1">
    <source>
        <dbReference type="SAM" id="MobiDB-lite"/>
    </source>
</evidence>
<reference evidence="2" key="1">
    <citation type="journal article" date="2019" name="bioRxiv">
        <title>The Genome of the Zebra Mussel, Dreissena polymorpha: A Resource for Invasive Species Research.</title>
        <authorList>
            <person name="McCartney M.A."/>
            <person name="Auch B."/>
            <person name="Kono T."/>
            <person name="Mallez S."/>
            <person name="Zhang Y."/>
            <person name="Obille A."/>
            <person name="Becker A."/>
            <person name="Abrahante J.E."/>
            <person name="Garbe J."/>
            <person name="Badalamenti J.P."/>
            <person name="Herman A."/>
            <person name="Mangelson H."/>
            <person name="Liachko I."/>
            <person name="Sullivan S."/>
            <person name="Sone E.D."/>
            <person name="Koren S."/>
            <person name="Silverstein K.A.T."/>
            <person name="Beckman K.B."/>
            <person name="Gohl D.M."/>
        </authorList>
    </citation>
    <scope>NUCLEOTIDE SEQUENCE</scope>
    <source>
        <strain evidence="2">Duluth1</strain>
        <tissue evidence="2">Whole animal</tissue>
    </source>
</reference>
<organism evidence="2 3">
    <name type="scientific">Dreissena polymorpha</name>
    <name type="common">Zebra mussel</name>
    <name type="synonym">Mytilus polymorpha</name>
    <dbReference type="NCBI Taxonomy" id="45954"/>
    <lineage>
        <taxon>Eukaryota</taxon>
        <taxon>Metazoa</taxon>
        <taxon>Spiralia</taxon>
        <taxon>Lophotrochozoa</taxon>
        <taxon>Mollusca</taxon>
        <taxon>Bivalvia</taxon>
        <taxon>Autobranchia</taxon>
        <taxon>Heteroconchia</taxon>
        <taxon>Euheterodonta</taxon>
        <taxon>Imparidentia</taxon>
        <taxon>Neoheterodontei</taxon>
        <taxon>Myida</taxon>
        <taxon>Dreissenoidea</taxon>
        <taxon>Dreissenidae</taxon>
        <taxon>Dreissena</taxon>
    </lineage>
</organism>
<sequence>MSDNGKSEQPKLNFKGQKSQTQPANKNQRADSSNSTNTSMDELFNSNTQLKAMTEGLRELRKELMSMLKREEIEDLIQKTISAIMSKIEETMSKKSKPKLIKELKHNMKN</sequence>
<protein>
    <submittedName>
        <fullName evidence="2">Uncharacterized protein</fullName>
    </submittedName>
</protein>
<evidence type="ECO:0000313" key="3">
    <source>
        <dbReference type="Proteomes" id="UP000828390"/>
    </source>
</evidence>
<feature type="compositionally biased region" description="Polar residues" evidence="1">
    <location>
        <begin position="16"/>
        <end position="49"/>
    </location>
</feature>
<keyword evidence="3" id="KW-1185">Reference proteome</keyword>
<gene>
    <name evidence="2" type="ORF">DPMN_166189</name>
</gene>
<evidence type="ECO:0000313" key="2">
    <source>
        <dbReference type="EMBL" id="KAH3788059.1"/>
    </source>
</evidence>
<dbReference type="EMBL" id="JAIWYP010000008">
    <property type="protein sequence ID" value="KAH3788059.1"/>
    <property type="molecule type" value="Genomic_DNA"/>
</dbReference>
<name>A0A9D4IX60_DREPO</name>